<gene>
    <name evidence="1" type="ORF">C2G38_1000370</name>
</gene>
<dbReference type="Proteomes" id="UP000266673">
    <property type="component" value="Unassembled WGS sequence"/>
</dbReference>
<evidence type="ECO:0000313" key="1">
    <source>
        <dbReference type="EMBL" id="RIB22394.1"/>
    </source>
</evidence>
<name>A0A397VIW7_9GLOM</name>
<comment type="caution">
    <text evidence="1">The sequence shown here is derived from an EMBL/GenBank/DDBJ whole genome shotgun (WGS) entry which is preliminary data.</text>
</comment>
<dbReference type="EMBL" id="QKWP01000311">
    <property type="protein sequence ID" value="RIB22394.1"/>
    <property type="molecule type" value="Genomic_DNA"/>
</dbReference>
<evidence type="ECO:0000313" key="2">
    <source>
        <dbReference type="Proteomes" id="UP000266673"/>
    </source>
</evidence>
<sequence length="60" mass="6608">MICRCYTFLQTAIIKKTIKPLLRPGGRAWDSGPFLAPIVEKLAGCVTEFNMAINVNLSVP</sequence>
<accession>A0A397VIW7</accession>
<reference evidence="1 2" key="1">
    <citation type="submission" date="2018-06" db="EMBL/GenBank/DDBJ databases">
        <title>Comparative genomics reveals the genomic features of Rhizophagus irregularis, R. cerebriforme, R. diaphanum and Gigaspora rosea, and their symbiotic lifestyle signature.</title>
        <authorList>
            <person name="Morin E."/>
            <person name="San Clemente H."/>
            <person name="Chen E.C.H."/>
            <person name="De La Providencia I."/>
            <person name="Hainaut M."/>
            <person name="Kuo A."/>
            <person name="Kohler A."/>
            <person name="Murat C."/>
            <person name="Tang N."/>
            <person name="Roy S."/>
            <person name="Loubradou J."/>
            <person name="Henrissat B."/>
            <person name="Grigoriev I.V."/>
            <person name="Corradi N."/>
            <person name="Roux C."/>
            <person name="Martin F.M."/>
        </authorList>
    </citation>
    <scope>NUCLEOTIDE SEQUENCE [LARGE SCALE GENOMIC DNA]</scope>
    <source>
        <strain evidence="1 2">DAOM 194757</strain>
    </source>
</reference>
<keyword evidence="2" id="KW-1185">Reference proteome</keyword>
<dbReference type="AlphaFoldDB" id="A0A397VIW7"/>
<proteinExistence type="predicted"/>
<organism evidence="1 2">
    <name type="scientific">Gigaspora rosea</name>
    <dbReference type="NCBI Taxonomy" id="44941"/>
    <lineage>
        <taxon>Eukaryota</taxon>
        <taxon>Fungi</taxon>
        <taxon>Fungi incertae sedis</taxon>
        <taxon>Mucoromycota</taxon>
        <taxon>Glomeromycotina</taxon>
        <taxon>Glomeromycetes</taxon>
        <taxon>Diversisporales</taxon>
        <taxon>Gigasporaceae</taxon>
        <taxon>Gigaspora</taxon>
    </lineage>
</organism>
<protein>
    <submittedName>
        <fullName evidence="1">Uncharacterized protein</fullName>
    </submittedName>
</protein>